<name>W5XZR2_9CORY</name>
<feature type="transmembrane region" description="Helical" evidence="8">
    <location>
        <begin position="359"/>
        <end position="384"/>
    </location>
</feature>
<sequence>MTETPTHKEQRTGLIIGALMLSMLMSALGQMIFTTALPTIVGELGGVEHMSWVITAFLLGQTIAMPLFGKLGDQINRKPLFISANVLFLIGSAIGATAQSMSVLIAGRAIQGVAGGAMMILSQAITAEVTTPRTRGKYMGLMGSVFGVASVLGPLAGGWFTDGPGWRWGMWLNLPIGIVAILAIISLLHLPAKQQNFRLDWLGTLTMAIATAALILFVTWGGRDYEWSSPTIIGLIITSIVFAVIFVFVERRASQPLISMDLFKNRNFTLATIAGLAVGVIMFGCLAYLPTYMQMVHHMTPTKAGLMMIPMMGGMIITSTVTGNLITRTGRYKWYPIVGQVIITITMVLLSTLKADDSLVKVGIFLALFGIGLGCTMQILVLIVQNSFTIERVGTATGANNFFRQVGGSLGSAFVGSIFLSHLKEHLSTTLPQAIQQAAKDGVDVSQLHLQGGASNLTPAIVSHLPAVIRDAIGFAYNDSLTPVFLYLAPLSTAAVIVLLFVKEHTLRTTR</sequence>
<dbReference type="FunFam" id="1.20.1720.10:FF:000004">
    <property type="entry name" value="EmrB/QacA family drug resistance transporter"/>
    <property type="match status" value="1"/>
</dbReference>
<dbReference type="NCBIfam" id="TIGR00711">
    <property type="entry name" value="efflux_EmrB"/>
    <property type="match status" value="1"/>
</dbReference>
<dbReference type="PRINTS" id="PR01036">
    <property type="entry name" value="TCRTETB"/>
</dbReference>
<feature type="transmembrane region" description="Helical" evidence="8">
    <location>
        <begin position="80"/>
        <end position="99"/>
    </location>
</feature>
<feature type="transmembrane region" description="Helical" evidence="8">
    <location>
        <begin position="405"/>
        <end position="423"/>
    </location>
</feature>
<comment type="subcellular location">
    <subcellularLocation>
        <location evidence="1">Cell membrane</location>
        <topology evidence="1">Multi-pass membrane protein</topology>
    </subcellularLocation>
</comment>
<organism evidence="10 11">
    <name type="scientific">Corynebacterium vitaeruminis DSM 20294</name>
    <dbReference type="NCBI Taxonomy" id="1224164"/>
    <lineage>
        <taxon>Bacteria</taxon>
        <taxon>Bacillati</taxon>
        <taxon>Actinomycetota</taxon>
        <taxon>Actinomycetes</taxon>
        <taxon>Mycobacteriales</taxon>
        <taxon>Corynebacteriaceae</taxon>
        <taxon>Corynebacterium</taxon>
    </lineage>
</organism>
<comment type="similarity">
    <text evidence="2">Belongs to the major facilitator superfamily. TCR/Tet family.</text>
</comment>
<evidence type="ECO:0000256" key="5">
    <source>
        <dbReference type="ARBA" id="ARBA00022692"/>
    </source>
</evidence>
<dbReference type="HOGENOM" id="CLU_000960_22_3_11"/>
<evidence type="ECO:0000256" key="8">
    <source>
        <dbReference type="SAM" id="Phobius"/>
    </source>
</evidence>
<dbReference type="InterPro" id="IPR036259">
    <property type="entry name" value="MFS_trans_sf"/>
</dbReference>
<dbReference type="EMBL" id="CP004353">
    <property type="protein sequence ID" value="AHI22397.1"/>
    <property type="molecule type" value="Genomic_DNA"/>
</dbReference>
<dbReference type="GO" id="GO:0022857">
    <property type="term" value="F:transmembrane transporter activity"/>
    <property type="evidence" value="ECO:0007669"/>
    <property type="project" value="InterPro"/>
</dbReference>
<dbReference type="InterPro" id="IPR011701">
    <property type="entry name" value="MFS"/>
</dbReference>
<dbReference type="PANTHER" id="PTHR23501">
    <property type="entry name" value="MAJOR FACILITATOR SUPERFAMILY"/>
    <property type="match status" value="1"/>
</dbReference>
<dbReference type="Gene3D" id="1.20.1250.20">
    <property type="entry name" value="MFS general substrate transporter like domains"/>
    <property type="match status" value="1"/>
</dbReference>
<dbReference type="PROSITE" id="PS00217">
    <property type="entry name" value="SUGAR_TRANSPORT_2"/>
    <property type="match status" value="1"/>
</dbReference>
<feature type="transmembrane region" description="Helical" evidence="8">
    <location>
        <begin position="484"/>
        <end position="502"/>
    </location>
</feature>
<feature type="transmembrane region" description="Helical" evidence="8">
    <location>
        <begin position="309"/>
        <end position="327"/>
    </location>
</feature>
<dbReference type="AlphaFoldDB" id="W5XZR2"/>
<proteinExistence type="inferred from homology"/>
<keyword evidence="7 8" id="KW-0472">Membrane</keyword>
<keyword evidence="6 8" id="KW-1133">Transmembrane helix</keyword>
<dbReference type="Gene3D" id="1.20.1720.10">
    <property type="entry name" value="Multidrug resistance protein D"/>
    <property type="match status" value="1"/>
</dbReference>
<feature type="transmembrane region" description="Helical" evidence="8">
    <location>
        <begin position="334"/>
        <end position="353"/>
    </location>
</feature>
<evidence type="ECO:0000313" key="11">
    <source>
        <dbReference type="Proteomes" id="UP000019222"/>
    </source>
</evidence>
<evidence type="ECO:0000256" key="3">
    <source>
        <dbReference type="ARBA" id="ARBA00022448"/>
    </source>
</evidence>
<dbReference type="STRING" id="1224164.B843_05040"/>
<feature type="transmembrane region" description="Helical" evidence="8">
    <location>
        <begin position="227"/>
        <end position="249"/>
    </location>
</feature>
<dbReference type="PATRIC" id="fig|1224164.3.peg.1005"/>
<dbReference type="Proteomes" id="UP000019222">
    <property type="component" value="Chromosome"/>
</dbReference>
<feature type="transmembrane region" description="Helical" evidence="8">
    <location>
        <begin position="49"/>
        <end position="68"/>
    </location>
</feature>
<keyword evidence="11" id="KW-1185">Reference proteome</keyword>
<evidence type="ECO:0000256" key="1">
    <source>
        <dbReference type="ARBA" id="ARBA00004651"/>
    </source>
</evidence>
<dbReference type="KEGG" id="cvt:B843_05040"/>
<dbReference type="SUPFAM" id="SSF103473">
    <property type="entry name" value="MFS general substrate transporter"/>
    <property type="match status" value="2"/>
</dbReference>
<dbReference type="InterPro" id="IPR020846">
    <property type="entry name" value="MFS_dom"/>
</dbReference>
<dbReference type="RefSeq" id="WP_025252432.1">
    <property type="nucleotide sequence ID" value="NZ_CP004353.1"/>
</dbReference>
<dbReference type="eggNOG" id="COG2814">
    <property type="taxonomic scope" value="Bacteria"/>
</dbReference>
<dbReference type="InterPro" id="IPR004638">
    <property type="entry name" value="EmrB-like"/>
</dbReference>
<keyword evidence="5 8" id="KW-0812">Transmembrane</keyword>
<evidence type="ECO:0000256" key="6">
    <source>
        <dbReference type="ARBA" id="ARBA00022989"/>
    </source>
</evidence>
<feature type="transmembrane region" description="Helical" evidence="8">
    <location>
        <begin position="202"/>
        <end position="221"/>
    </location>
</feature>
<evidence type="ECO:0000313" key="10">
    <source>
        <dbReference type="EMBL" id="AHI22397.1"/>
    </source>
</evidence>
<evidence type="ECO:0000259" key="9">
    <source>
        <dbReference type="PROSITE" id="PS50850"/>
    </source>
</evidence>
<feature type="transmembrane region" description="Helical" evidence="8">
    <location>
        <begin position="12"/>
        <end position="37"/>
    </location>
</feature>
<accession>W5XZR2</accession>
<protein>
    <submittedName>
        <fullName evidence="10">Major facilitator superfamily permease</fullName>
    </submittedName>
</protein>
<evidence type="ECO:0000256" key="2">
    <source>
        <dbReference type="ARBA" id="ARBA00007520"/>
    </source>
</evidence>
<reference evidence="10 11" key="1">
    <citation type="submission" date="2013-02" db="EMBL/GenBank/DDBJ databases">
        <title>The complete genome sequence of Corynebacterium vitaeruminis DSM 20294.</title>
        <authorList>
            <person name="Ruckert C."/>
            <person name="Albersmeier A."/>
            <person name="Kalinowski J."/>
        </authorList>
    </citation>
    <scope>NUCLEOTIDE SEQUENCE [LARGE SCALE GENOMIC DNA]</scope>
    <source>
        <strain evidence="11">ATCC 10234</strain>
    </source>
</reference>
<dbReference type="Pfam" id="PF07690">
    <property type="entry name" value="MFS_1"/>
    <property type="match status" value="1"/>
</dbReference>
<feature type="transmembrane region" description="Helical" evidence="8">
    <location>
        <begin position="105"/>
        <end position="126"/>
    </location>
</feature>
<keyword evidence="3" id="KW-0813">Transport</keyword>
<feature type="transmembrane region" description="Helical" evidence="8">
    <location>
        <begin position="138"/>
        <end position="160"/>
    </location>
</feature>
<dbReference type="PROSITE" id="PS50850">
    <property type="entry name" value="MFS"/>
    <property type="match status" value="1"/>
</dbReference>
<dbReference type="PANTHER" id="PTHR23501:SF197">
    <property type="entry name" value="COMD"/>
    <property type="match status" value="1"/>
</dbReference>
<evidence type="ECO:0000256" key="4">
    <source>
        <dbReference type="ARBA" id="ARBA00022475"/>
    </source>
</evidence>
<feature type="transmembrane region" description="Helical" evidence="8">
    <location>
        <begin position="172"/>
        <end position="190"/>
    </location>
</feature>
<evidence type="ECO:0000256" key="7">
    <source>
        <dbReference type="ARBA" id="ARBA00023136"/>
    </source>
</evidence>
<dbReference type="CDD" id="cd17502">
    <property type="entry name" value="MFS_Azr1_MDR_like"/>
    <property type="match status" value="1"/>
</dbReference>
<feature type="transmembrane region" description="Helical" evidence="8">
    <location>
        <begin position="270"/>
        <end position="289"/>
    </location>
</feature>
<feature type="domain" description="Major facilitator superfamily (MFS) profile" evidence="9">
    <location>
        <begin position="15"/>
        <end position="507"/>
    </location>
</feature>
<gene>
    <name evidence="10" type="ORF">B843_05040</name>
</gene>
<keyword evidence="4" id="KW-1003">Cell membrane</keyword>
<dbReference type="GO" id="GO:0005886">
    <property type="term" value="C:plasma membrane"/>
    <property type="evidence" value="ECO:0007669"/>
    <property type="project" value="UniProtKB-SubCell"/>
</dbReference>
<dbReference type="InterPro" id="IPR005829">
    <property type="entry name" value="Sugar_transporter_CS"/>
</dbReference>